<feature type="transmembrane region" description="Helical" evidence="1">
    <location>
        <begin position="91"/>
        <end position="117"/>
    </location>
</feature>
<dbReference type="AlphaFoldDB" id="A0A8H5B9T7"/>
<evidence type="ECO:0000313" key="4">
    <source>
        <dbReference type="Proteomes" id="UP000567179"/>
    </source>
</evidence>
<protein>
    <recommendedName>
        <fullName evidence="2">DUF6534 domain-containing protein</fullName>
    </recommendedName>
</protein>
<sequence>MSSPLDATYGIWLITLWIQTLLQGCGMLQVWLYFHWYKNDSWGIKAMVWTLLVIETFQSIVFFQVTYVYLIEGFGNRPGLGLIHWQDSVQLFAIHLLCKCTSHTAYTFVSALLLYLLRYQFSSRRTLVKIVDKKNKILPILITILALTQIGAGLAQTITTAQITKFAELGAAKPSRSLQSVAAFLCDVLITVSLVRTLGSHKGTVKSTNNMLDKLMVIAINRGSLTAICALLNLILFLAIPGTFWFFIGLTLSGKLYMNSALATLNSRQHITKSSRKNQGSNVPMSITAQSATDVESGRMHVVVTTKHTSDSDPDQYGFDQKSRTFIDGML</sequence>
<evidence type="ECO:0000259" key="2">
    <source>
        <dbReference type="Pfam" id="PF20152"/>
    </source>
</evidence>
<feature type="transmembrane region" description="Helical" evidence="1">
    <location>
        <begin position="137"/>
        <end position="158"/>
    </location>
</feature>
<dbReference type="PANTHER" id="PTHR40465:SF1">
    <property type="entry name" value="DUF6534 DOMAIN-CONTAINING PROTEIN"/>
    <property type="match status" value="1"/>
</dbReference>
<dbReference type="InterPro" id="IPR045339">
    <property type="entry name" value="DUF6534"/>
</dbReference>
<evidence type="ECO:0000256" key="1">
    <source>
        <dbReference type="SAM" id="Phobius"/>
    </source>
</evidence>
<feature type="transmembrane region" description="Helical" evidence="1">
    <location>
        <begin position="244"/>
        <end position="265"/>
    </location>
</feature>
<organism evidence="3 4">
    <name type="scientific">Psilocybe cf. subviscida</name>
    <dbReference type="NCBI Taxonomy" id="2480587"/>
    <lineage>
        <taxon>Eukaryota</taxon>
        <taxon>Fungi</taxon>
        <taxon>Dikarya</taxon>
        <taxon>Basidiomycota</taxon>
        <taxon>Agaricomycotina</taxon>
        <taxon>Agaricomycetes</taxon>
        <taxon>Agaricomycetidae</taxon>
        <taxon>Agaricales</taxon>
        <taxon>Agaricineae</taxon>
        <taxon>Strophariaceae</taxon>
        <taxon>Psilocybe</taxon>
    </lineage>
</organism>
<dbReference type="Pfam" id="PF20152">
    <property type="entry name" value="DUF6534"/>
    <property type="match status" value="1"/>
</dbReference>
<feature type="transmembrane region" description="Helical" evidence="1">
    <location>
        <begin position="219"/>
        <end position="238"/>
    </location>
</feature>
<reference evidence="3 4" key="1">
    <citation type="journal article" date="2020" name="ISME J.">
        <title>Uncovering the hidden diversity of litter-decomposition mechanisms in mushroom-forming fungi.</title>
        <authorList>
            <person name="Floudas D."/>
            <person name="Bentzer J."/>
            <person name="Ahren D."/>
            <person name="Johansson T."/>
            <person name="Persson P."/>
            <person name="Tunlid A."/>
        </authorList>
    </citation>
    <scope>NUCLEOTIDE SEQUENCE [LARGE SCALE GENOMIC DNA]</scope>
    <source>
        <strain evidence="3 4">CBS 101986</strain>
    </source>
</reference>
<dbReference type="PANTHER" id="PTHR40465">
    <property type="entry name" value="CHROMOSOME 1, WHOLE GENOME SHOTGUN SEQUENCE"/>
    <property type="match status" value="1"/>
</dbReference>
<accession>A0A8H5B9T7</accession>
<keyword evidence="1" id="KW-0812">Transmembrane</keyword>
<keyword evidence="1" id="KW-0472">Membrane</keyword>
<dbReference type="Proteomes" id="UP000567179">
    <property type="component" value="Unassembled WGS sequence"/>
</dbReference>
<keyword evidence="4" id="KW-1185">Reference proteome</keyword>
<keyword evidence="1" id="KW-1133">Transmembrane helix</keyword>
<feature type="transmembrane region" description="Helical" evidence="1">
    <location>
        <begin position="178"/>
        <end position="198"/>
    </location>
</feature>
<proteinExistence type="predicted"/>
<name>A0A8H5B9T7_9AGAR</name>
<dbReference type="OrthoDB" id="3053610at2759"/>
<feature type="domain" description="DUF6534" evidence="2">
    <location>
        <begin position="183"/>
        <end position="270"/>
    </location>
</feature>
<feature type="transmembrane region" description="Helical" evidence="1">
    <location>
        <begin position="12"/>
        <end position="34"/>
    </location>
</feature>
<dbReference type="EMBL" id="JAACJJ010000029">
    <property type="protein sequence ID" value="KAF5319188.1"/>
    <property type="molecule type" value="Genomic_DNA"/>
</dbReference>
<feature type="transmembrane region" description="Helical" evidence="1">
    <location>
        <begin position="46"/>
        <end position="71"/>
    </location>
</feature>
<gene>
    <name evidence="3" type="ORF">D9619_008579</name>
</gene>
<comment type="caution">
    <text evidence="3">The sequence shown here is derived from an EMBL/GenBank/DDBJ whole genome shotgun (WGS) entry which is preliminary data.</text>
</comment>
<evidence type="ECO:0000313" key="3">
    <source>
        <dbReference type="EMBL" id="KAF5319188.1"/>
    </source>
</evidence>